<keyword evidence="6 8" id="KW-1133">Transmembrane helix</keyword>
<dbReference type="UniPathway" id="UPA00079">
    <property type="reaction ID" value="UER00168"/>
</dbReference>
<protein>
    <recommendedName>
        <fullName evidence="8 9">1,4-dihydroxy-2-naphthoate octaprenyltransferase</fullName>
        <shortName evidence="8">DHNA-octaprenyltransferase</shortName>
        <ecNumber evidence="8 9">2.5.1.74</ecNumber>
    </recommendedName>
</protein>
<dbReference type="AlphaFoldDB" id="A0A7L4ZIU4"/>
<proteinExistence type="inferred from homology"/>
<dbReference type="PANTHER" id="PTHR13929:SF0">
    <property type="entry name" value="UBIA PRENYLTRANSFERASE DOMAIN-CONTAINING PROTEIN 1"/>
    <property type="match status" value="1"/>
</dbReference>
<dbReference type="EC" id="2.5.1.74" evidence="8 9"/>
<dbReference type="GO" id="GO:0046428">
    <property type="term" value="F:1,4-dihydroxy-2-naphthoate polyprenyltransferase activity"/>
    <property type="evidence" value="ECO:0007669"/>
    <property type="project" value="UniProtKB-UniRule"/>
</dbReference>
<keyword evidence="2 8" id="KW-0474">Menaquinone biosynthesis</keyword>
<evidence type="ECO:0000313" key="11">
    <source>
        <dbReference type="Proteomes" id="UP000464657"/>
    </source>
</evidence>
<keyword evidence="5 8" id="KW-0812">Transmembrane</keyword>
<feature type="transmembrane region" description="Helical" evidence="8">
    <location>
        <begin position="52"/>
        <end position="70"/>
    </location>
</feature>
<dbReference type="RefSeq" id="WP_160128564.1">
    <property type="nucleotide sequence ID" value="NZ_CP019288.1"/>
</dbReference>
<keyword evidence="3 8" id="KW-1003">Cell membrane</keyword>
<comment type="pathway">
    <text evidence="8">Quinol/quinone metabolism; menaquinone biosynthesis; menaquinol from 1,4-dihydroxy-2-naphthoate: step 1/2.</text>
</comment>
<dbReference type="HAMAP" id="MF_01937">
    <property type="entry name" value="MenA_1"/>
    <property type="match status" value="1"/>
</dbReference>
<comment type="subcellular location">
    <subcellularLocation>
        <location evidence="8">Cell membrane</location>
        <topology evidence="8">Multi-pass membrane protein</topology>
    </subcellularLocation>
    <subcellularLocation>
        <location evidence="1">Membrane</location>
        <topology evidence="1">Multi-pass membrane protein</topology>
    </subcellularLocation>
</comment>
<dbReference type="Proteomes" id="UP000464657">
    <property type="component" value="Chromosome"/>
</dbReference>
<evidence type="ECO:0000256" key="7">
    <source>
        <dbReference type="ARBA" id="ARBA00023136"/>
    </source>
</evidence>
<dbReference type="PROSITE" id="PS51257">
    <property type="entry name" value="PROKAR_LIPOPROTEIN"/>
    <property type="match status" value="1"/>
</dbReference>
<evidence type="ECO:0000256" key="5">
    <source>
        <dbReference type="ARBA" id="ARBA00022692"/>
    </source>
</evidence>
<dbReference type="GO" id="GO:0009234">
    <property type="term" value="P:menaquinone biosynthetic process"/>
    <property type="evidence" value="ECO:0007669"/>
    <property type="project" value="UniProtKB-UniRule"/>
</dbReference>
<name>A0A7L4ZIU4_9FLAO</name>
<comment type="catalytic activity">
    <reaction evidence="8">
        <text>an all-trans-polyprenyl diphosphate + 1,4-dihydroxy-2-naphthoate + H(+) = a 2-demethylmenaquinol + CO2 + diphosphate</text>
        <dbReference type="Rhea" id="RHEA:26478"/>
        <dbReference type="Rhea" id="RHEA-COMP:9563"/>
        <dbReference type="Rhea" id="RHEA-COMP:9564"/>
        <dbReference type="ChEBI" id="CHEBI:11173"/>
        <dbReference type="ChEBI" id="CHEBI:15378"/>
        <dbReference type="ChEBI" id="CHEBI:16526"/>
        <dbReference type="ChEBI" id="CHEBI:33019"/>
        <dbReference type="ChEBI" id="CHEBI:55437"/>
        <dbReference type="ChEBI" id="CHEBI:58914"/>
        <dbReference type="EC" id="2.5.1.74"/>
    </reaction>
</comment>
<evidence type="ECO:0000256" key="9">
    <source>
        <dbReference type="NCBIfam" id="TIGR00751"/>
    </source>
</evidence>
<dbReference type="InterPro" id="IPR044878">
    <property type="entry name" value="UbiA_sf"/>
</dbReference>
<dbReference type="InterPro" id="IPR026046">
    <property type="entry name" value="UBIAD1"/>
</dbReference>
<keyword evidence="11" id="KW-1185">Reference proteome</keyword>
<evidence type="ECO:0000256" key="3">
    <source>
        <dbReference type="ARBA" id="ARBA00022475"/>
    </source>
</evidence>
<comment type="function">
    <text evidence="8">Conversion of 1,4-dihydroxy-2-naphthoate (DHNA) to demethylmenaquinone (DMK).</text>
</comment>
<dbReference type="InterPro" id="IPR004657">
    <property type="entry name" value="MenA"/>
</dbReference>
<comment type="similarity">
    <text evidence="8">Belongs to the MenA family. Type 1 subfamily.</text>
</comment>
<dbReference type="KEGG" id="kan:IMCC3317_11920"/>
<accession>A0A7L4ZIU4</accession>
<evidence type="ECO:0000256" key="1">
    <source>
        <dbReference type="ARBA" id="ARBA00004141"/>
    </source>
</evidence>
<keyword evidence="4 8" id="KW-0808">Transferase</keyword>
<dbReference type="GO" id="GO:0042371">
    <property type="term" value="P:vitamin K biosynthetic process"/>
    <property type="evidence" value="ECO:0007669"/>
    <property type="project" value="TreeGrafter"/>
</dbReference>
<reference evidence="10 11" key="1">
    <citation type="journal article" date="2013" name="Int. J. Syst. Evol. Microbiol.">
        <title>Kordia antarctica sp. nov., isolated from Antarctic seawater.</title>
        <authorList>
            <person name="Baek K."/>
            <person name="Choi A."/>
            <person name="Kang I."/>
            <person name="Lee K."/>
            <person name="Cho J.C."/>
        </authorList>
    </citation>
    <scope>NUCLEOTIDE SEQUENCE [LARGE SCALE GENOMIC DNA]</scope>
    <source>
        <strain evidence="10 11">IMCC3317</strain>
    </source>
</reference>
<dbReference type="EMBL" id="CP019288">
    <property type="protein sequence ID" value="QHI35844.1"/>
    <property type="molecule type" value="Genomic_DNA"/>
</dbReference>
<feature type="transmembrane region" description="Helical" evidence="8">
    <location>
        <begin position="188"/>
        <end position="207"/>
    </location>
</feature>
<dbReference type="Pfam" id="PF01040">
    <property type="entry name" value="UbiA"/>
    <property type="match status" value="1"/>
</dbReference>
<feature type="transmembrane region" description="Helical" evidence="8">
    <location>
        <begin position="262"/>
        <end position="279"/>
    </location>
</feature>
<dbReference type="GO" id="GO:0005886">
    <property type="term" value="C:plasma membrane"/>
    <property type="evidence" value="ECO:0007669"/>
    <property type="project" value="UniProtKB-SubCell"/>
</dbReference>
<evidence type="ECO:0000313" key="10">
    <source>
        <dbReference type="EMBL" id="QHI35844.1"/>
    </source>
</evidence>
<evidence type="ECO:0000256" key="2">
    <source>
        <dbReference type="ARBA" id="ARBA00022428"/>
    </source>
</evidence>
<evidence type="ECO:0000256" key="4">
    <source>
        <dbReference type="ARBA" id="ARBA00022679"/>
    </source>
</evidence>
<dbReference type="InterPro" id="IPR000537">
    <property type="entry name" value="UbiA_prenyltransferase"/>
</dbReference>
<feature type="transmembrane region" description="Helical" evidence="8">
    <location>
        <begin position="291"/>
        <end position="308"/>
    </location>
</feature>
<dbReference type="CDD" id="cd13962">
    <property type="entry name" value="PT_UbiA_UBIAD1"/>
    <property type="match status" value="1"/>
</dbReference>
<sequence>MIKPWLAAARLRTLPLSISGIIVGCAMANFTIYVDRGGINFPTRVDSADYTIFILAILTTVGFQVLSNFANDYGDGIRGTDDDREGEKRMVASGIISPKQMKNAMIITAIITLILALTVIYVAFGSENYSYSVLFFFLGITSIIAAVKYTVGKSAYGYSGLGDIFVFLFFGWLSVVGSYFLYTKSVHFDIFLPATAIGLLSAAVLNLNNMRDRIKDKSHGKNTLVVKIGSQNAKLYHYSLIIGALACSLLYVSSNYYSPKQFVVLIAFIPLFMNMVVVGKNILHRELDPELKKVALSTFLYAILFAIFN</sequence>
<organism evidence="10 11">
    <name type="scientific">Kordia antarctica</name>
    <dbReference type="NCBI Taxonomy" id="1218801"/>
    <lineage>
        <taxon>Bacteria</taxon>
        <taxon>Pseudomonadati</taxon>
        <taxon>Bacteroidota</taxon>
        <taxon>Flavobacteriia</taxon>
        <taxon>Flavobacteriales</taxon>
        <taxon>Flavobacteriaceae</taxon>
        <taxon>Kordia</taxon>
    </lineage>
</organism>
<feature type="transmembrane region" description="Helical" evidence="8">
    <location>
        <begin position="104"/>
        <end position="124"/>
    </location>
</feature>
<keyword evidence="7 8" id="KW-0472">Membrane</keyword>
<gene>
    <name evidence="10" type="primary">menA_2</name>
    <name evidence="8" type="synonym">menA</name>
    <name evidence="10" type="ORF">IMCC3317_11920</name>
</gene>
<dbReference type="OrthoDB" id="9767568at2"/>
<dbReference type="PIRSF" id="PIRSF005355">
    <property type="entry name" value="UBIAD1"/>
    <property type="match status" value="1"/>
</dbReference>
<feature type="transmembrane region" description="Helical" evidence="8">
    <location>
        <begin position="161"/>
        <end position="182"/>
    </location>
</feature>
<evidence type="ECO:0000256" key="8">
    <source>
        <dbReference type="HAMAP-Rule" id="MF_01937"/>
    </source>
</evidence>
<dbReference type="Gene3D" id="1.10.357.140">
    <property type="entry name" value="UbiA prenyltransferase"/>
    <property type="match status" value="1"/>
</dbReference>
<feature type="transmembrane region" description="Helical" evidence="8">
    <location>
        <begin position="235"/>
        <end position="256"/>
    </location>
</feature>
<feature type="transmembrane region" description="Helical" evidence="8">
    <location>
        <begin position="12"/>
        <end position="32"/>
    </location>
</feature>
<dbReference type="PANTHER" id="PTHR13929">
    <property type="entry name" value="1,4-DIHYDROXY-2-NAPHTHOATE OCTAPRENYLTRANSFERASE"/>
    <property type="match status" value="1"/>
</dbReference>
<dbReference type="NCBIfam" id="TIGR00751">
    <property type="entry name" value="menA"/>
    <property type="match status" value="1"/>
</dbReference>
<evidence type="ECO:0000256" key="6">
    <source>
        <dbReference type="ARBA" id="ARBA00022989"/>
    </source>
</evidence>
<feature type="transmembrane region" description="Helical" evidence="8">
    <location>
        <begin position="130"/>
        <end position="149"/>
    </location>
</feature>